<evidence type="ECO:0000313" key="3">
    <source>
        <dbReference type="EMBL" id="SNT72159.1"/>
    </source>
</evidence>
<dbReference type="SUPFAM" id="SSF47616">
    <property type="entry name" value="GST C-terminal domain-like"/>
    <property type="match status" value="1"/>
</dbReference>
<dbReference type="CDD" id="cd03188">
    <property type="entry name" value="GST_C_Beta"/>
    <property type="match status" value="1"/>
</dbReference>
<dbReference type="AlphaFoldDB" id="A0A239PPC6"/>
<dbReference type="SFLD" id="SFLDG00358">
    <property type="entry name" value="Main_(cytGST)"/>
    <property type="match status" value="1"/>
</dbReference>
<feature type="domain" description="GST N-terminal" evidence="1">
    <location>
        <begin position="1"/>
        <end position="81"/>
    </location>
</feature>
<dbReference type="EMBL" id="FZQA01000002">
    <property type="protein sequence ID" value="SNT72159.1"/>
    <property type="molecule type" value="Genomic_DNA"/>
</dbReference>
<keyword evidence="4" id="KW-1185">Reference proteome</keyword>
<feature type="domain" description="GST C-terminal" evidence="2">
    <location>
        <begin position="87"/>
        <end position="202"/>
    </location>
</feature>
<dbReference type="SUPFAM" id="SSF52833">
    <property type="entry name" value="Thioredoxin-like"/>
    <property type="match status" value="1"/>
</dbReference>
<proteinExistence type="predicted"/>
<dbReference type="InterPro" id="IPR040079">
    <property type="entry name" value="Glutathione_S-Trfase"/>
</dbReference>
<reference evidence="3 4" key="1">
    <citation type="submission" date="2017-07" db="EMBL/GenBank/DDBJ databases">
        <authorList>
            <person name="Sun Z.S."/>
            <person name="Albrecht U."/>
            <person name="Echele G."/>
            <person name="Lee C.C."/>
        </authorList>
    </citation>
    <scope>NUCLEOTIDE SEQUENCE [LARGE SCALE GENOMIC DNA]</scope>
    <source>
        <strain evidence="3 4">CGMCC 1.12710</strain>
    </source>
</reference>
<accession>A0A239PPC6</accession>
<organism evidence="3 4">
    <name type="scientific">Amphiplicatus metriothermophilus</name>
    <dbReference type="NCBI Taxonomy" id="1519374"/>
    <lineage>
        <taxon>Bacteria</taxon>
        <taxon>Pseudomonadati</taxon>
        <taxon>Pseudomonadota</taxon>
        <taxon>Alphaproteobacteria</taxon>
        <taxon>Parvularculales</taxon>
        <taxon>Parvularculaceae</taxon>
        <taxon>Amphiplicatus</taxon>
    </lineage>
</organism>
<dbReference type="Proteomes" id="UP000198346">
    <property type="component" value="Unassembled WGS sequence"/>
</dbReference>
<dbReference type="PROSITE" id="PS50404">
    <property type="entry name" value="GST_NTER"/>
    <property type="match status" value="1"/>
</dbReference>
<sequence length="202" mass="22507">MKLYYAPGACSMASHIALNEADETFSIEKVDLAAGKTESGADFKRINPKGYVPTLELDDGEVLTEGPAILQYIADRNPDSRLAPKAGTFERVRLQEHLNFISTEIHKSFGPLFYKAASDDMKAFARGRAELRLGYADRILSDGRRYLMGEDFTVADAYLFTVARWAIPTGIGLDRQPNLQAYVKRVSERPAIRKTLAAEDQK</sequence>
<dbReference type="InterPro" id="IPR004045">
    <property type="entry name" value="Glutathione_S-Trfase_N"/>
</dbReference>
<keyword evidence="3" id="KW-0808">Transferase</keyword>
<evidence type="ECO:0000259" key="2">
    <source>
        <dbReference type="PROSITE" id="PS50405"/>
    </source>
</evidence>
<dbReference type="SFLD" id="SFLDG01150">
    <property type="entry name" value="Main.1:_Beta-like"/>
    <property type="match status" value="1"/>
</dbReference>
<dbReference type="GO" id="GO:0016740">
    <property type="term" value="F:transferase activity"/>
    <property type="evidence" value="ECO:0007669"/>
    <property type="project" value="UniProtKB-KW"/>
</dbReference>
<dbReference type="Pfam" id="PF13409">
    <property type="entry name" value="GST_N_2"/>
    <property type="match status" value="1"/>
</dbReference>
<gene>
    <name evidence="3" type="ORF">SAMN06297382_1195</name>
</gene>
<dbReference type="PANTHER" id="PTHR44051">
    <property type="entry name" value="GLUTATHIONE S-TRANSFERASE-RELATED"/>
    <property type="match status" value="1"/>
</dbReference>
<protein>
    <submittedName>
        <fullName evidence="3">Glutathione S-transferase</fullName>
    </submittedName>
</protein>
<dbReference type="NCBIfam" id="NF007831">
    <property type="entry name" value="PRK10542.1"/>
    <property type="match status" value="1"/>
</dbReference>
<dbReference type="InterPro" id="IPR036249">
    <property type="entry name" value="Thioredoxin-like_sf"/>
</dbReference>
<dbReference type="Gene3D" id="3.40.30.10">
    <property type="entry name" value="Glutaredoxin"/>
    <property type="match status" value="1"/>
</dbReference>
<name>A0A239PPC6_9PROT</name>
<dbReference type="SFLD" id="SFLDS00019">
    <property type="entry name" value="Glutathione_Transferase_(cytos"/>
    <property type="match status" value="1"/>
</dbReference>
<evidence type="ECO:0000313" key="4">
    <source>
        <dbReference type="Proteomes" id="UP000198346"/>
    </source>
</evidence>
<dbReference type="PROSITE" id="PS50405">
    <property type="entry name" value="GST_CTER"/>
    <property type="match status" value="1"/>
</dbReference>
<dbReference type="InterPro" id="IPR010987">
    <property type="entry name" value="Glutathione-S-Trfase_C-like"/>
</dbReference>
<dbReference type="InterPro" id="IPR004046">
    <property type="entry name" value="GST_C"/>
</dbReference>
<dbReference type="RefSeq" id="WP_089411678.1">
    <property type="nucleotide sequence ID" value="NZ_FZQA01000002.1"/>
</dbReference>
<evidence type="ECO:0000259" key="1">
    <source>
        <dbReference type="PROSITE" id="PS50404"/>
    </source>
</evidence>
<dbReference type="InterPro" id="IPR036282">
    <property type="entry name" value="Glutathione-S-Trfase_C_sf"/>
</dbReference>
<dbReference type="PANTHER" id="PTHR44051:SF8">
    <property type="entry name" value="GLUTATHIONE S-TRANSFERASE GSTA"/>
    <property type="match status" value="1"/>
</dbReference>
<dbReference type="Gene3D" id="1.20.1050.10">
    <property type="match status" value="1"/>
</dbReference>
<dbReference type="Pfam" id="PF14497">
    <property type="entry name" value="GST_C_3"/>
    <property type="match status" value="1"/>
</dbReference>
<dbReference type="OrthoDB" id="7583243at2"/>
<dbReference type="CDD" id="cd03057">
    <property type="entry name" value="GST_N_Beta"/>
    <property type="match status" value="1"/>
</dbReference>